<dbReference type="InterPro" id="IPR011251">
    <property type="entry name" value="Luciferase-like_dom"/>
</dbReference>
<dbReference type="InterPro" id="IPR016215">
    <property type="entry name" value="NTA_MOA"/>
</dbReference>
<protein>
    <submittedName>
        <fullName evidence="7">Alkanesulfonate monooxygenase SsuD/methylene tetrahydromethanopterin reductase-like flavin-dependent oxidoreductase (Luciferase family)</fullName>
    </submittedName>
</protein>
<keyword evidence="8" id="KW-1185">Reference proteome</keyword>
<keyword evidence="3" id="KW-0560">Oxidoreductase</keyword>
<evidence type="ECO:0000313" key="8">
    <source>
        <dbReference type="Proteomes" id="UP000295060"/>
    </source>
</evidence>
<keyword evidence="2" id="KW-0288">FMN</keyword>
<dbReference type="InterPro" id="IPR051260">
    <property type="entry name" value="Diverse_substr_monoxygenases"/>
</dbReference>
<sequence length="359" mass="38251">MSHGFITAIEIDGAGGDPGAWRGPEVDPRAILTGELAVRAAQRAEAAGVDLATFVDALEAPDDVPDRVSVRLDALGLAARVAPVTQRIGLLPTITVTHTEPFHVQASVATLDHISGGRAGWIAEVSTSAEAAAVIGRREPAPAAETWREARYVVDAGRRLWDSWEDDAIIRDAATGRFVDREKLHYVDFESPTFSVKGPSIVPRPPQGHPITAIRVSTPEALEAAADAELVFLPDSGVLSDQVLELRENARRSVTLAGPSVTLTSDQVVGPLVLVSAEVRPHVDGVERLASSIEEWAAVGVDGVQLRPASLELDVPLIAEQLLPVLRERGLAGSGQRGGSLRGRLGLRRPVNRYARSVR</sequence>
<dbReference type="PIRSF" id="PIRSF000337">
    <property type="entry name" value="NTA_MOA"/>
    <property type="match status" value="1"/>
</dbReference>
<keyword evidence="1" id="KW-0285">Flavoprotein</keyword>
<dbReference type="SUPFAM" id="SSF51679">
    <property type="entry name" value="Bacterial luciferase-like"/>
    <property type="match status" value="1"/>
</dbReference>
<name>A0ABY2FBK4_9ACTN</name>
<keyword evidence="4" id="KW-0503">Monooxygenase</keyword>
<dbReference type="PANTHER" id="PTHR30011">
    <property type="entry name" value="ALKANESULFONATE MONOOXYGENASE-RELATED"/>
    <property type="match status" value="1"/>
</dbReference>
<accession>A0ABY2FBK4</accession>
<organism evidence="7 8">
    <name type="scientific">Kribbella pratensis</name>
    <dbReference type="NCBI Taxonomy" id="2512112"/>
    <lineage>
        <taxon>Bacteria</taxon>
        <taxon>Bacillati</taxon>
        <taxon>Actinomycetota</taxon>
        <taxon>Actinomycetes</taxon>
        <taxon>Propionibacteriales</taxon>
        <taxon>Kribbellaceae</taxon>
        <taxon>Kribbella</taxon>
    </lineage>
</organism>
<dbReference type="Gene3D" id="3.20.20.30">
    <property type="entry name" value="Luciferase-like domain"/>
    <property type="match status" value="1"/>
</dbReference>
<evidence type="ECO:0000256" key="1">
    <source>
        <dbReference type="ARBA" id="ARBA00022630"/>
    </source>
</evidence>
<dbReference type="RefSeq" id="WP_134131600.1">
    <property type="nucleotide sequence ID" value="NZ_SODU01000003.1"/>
</dbReference>
<gene>
    <name evidence="7" type="ORF">EV137_6052</name>
</gene>
<comment type="similarity">
    <text evidence="5">Belongs to the NtaA/SnaA/DszA monooxygenase family.</text>
</comment>
<evidence type="ECO:0000256" key="5">
    <source>
        <dbReference type="ARBA" id="ARBA00033748"/>
    </source>
</evidence>
<dbReference type="Pfam" id="PF00296">
    <property type="entry name" value="Bac_luciferase"/>
    <property type="match status" value="1"/>
</dbReference>
<dbReference type="EMBL" id="SODU01000003">
    <property type="protein sequence ID" value="TDW87964.1"/>
    <property type="molecule type" value="Genomic_DNA"/>
</dbReference>
<evidence type="ECO:0000259" key="6">
    <source>
        <dbReference type="Pfam" id="PF00296"/>
    </source>
</evidence>
<comment type="caution">
    <text evidence="7">The sequence shown here is derived from an EMBL/GenBank/DDBJ whole genome shotgun (WGS) entry which is preliminary data.</text>
</comment>
<reference evidence="7 8" key="1">
    <citation type="submission" date="2019-03" db="EMBL/GenBank/DDBJ databases">
        <title>Genomic Encyclopedia of Type Strains, Phase III (KMG-III): the genomes of soil and plant-associated and newly described type strains.</title>
        <authorList>
            <person name="Whitman W."/>
        </authorList>
    </citation>
    <scope>NUCLEOTIDE SEQUENCE [LARGE SCALE GENOMIC DNA]</scope>
    <source>
        <strain evidence="7 8">VKMAc-2574</strain>
    </source>
</reference>
<dbReference type="InterPro" id="IPR036661">
    <property type="entry name" value="Luciferase-like_sf"/>
</dbReference>
<feature type="domain" description="Luciferase-like" evidence="6">
    <location>
        <begin position="37"/>
        <end position="258"/>
    </location>
</feature>
<evidence type="ECO:0000313" key="7">
    <source>
        <dbReference type="EMBL" id="TDW87964.1"/>
    </source>
</evidence>
<evidence type="ECO:0000256" key="2">
    <source>
        <dbReference type="ARBA" id="ARBA00022643"/>
    </source>
</evidence>
<dbReference type="Proteomes" id="UP000295060">
    <property type="component" value="Unassembled WGS sequence"/>
</dbReference>
<dbReference type="PANTHER" id="PTHR30011:SF16">
    <property type="entry name" value="C2H2 FINGER DOMAIN TRANSCRIPTION FACTOR (EUROFUNG)-RELATED"/>
    <property type="match status" value="1"/>
</dbReference>
<proteinExistence type="inferred from homology"/>
<evidence type="ECO:0000256" key="3">
    <source>
        <dbReference type="ARBA" id="ARBA00023002"/>
    </source>
</evidence>
<evidence type="ECO:0000256" key="4">
    <source>
        <dbReference type="ARBA" id="ARBA00023033"/>
    </source>
</evidence>